<evidence type="ECO:0000259" key="1">
    <source>
        <dbReference type="PROSITE" id="PS51379"/>
    </source>
</evidence>
<dbReference type="PANTHER" id="PTHR42827">
    <property type="entry name" value="IRON-SULFUR CLUSTER-BINDING PROTEIN-RELATED"/>
    <property type="match status" value="1"/>
</dbReference>
<gene>
    <name evidence="2" type="ORF">LCGC14_1739230</name>
</gene>
<evidence type="ECO:0000313" key="2">
    <source>
        <dbReference type="EMBL" id="KKM06910.1"/>
    </source>
</evidence>
<dbReference type="AlphaFoldDB" id="A0A0F9H794"/>
<comment type="caution">
    <text evidence="2">The sequence shown here is derived from an EMBL/GenBank/DDBJ whole genome shotgun (WGS) entry which is preliminary data.</text>
</comment>
<proteinExistence type="predicted"/>
<organism evidence="2">
    <name type="scientific">marine sediment metagenome</name>
    <dbReference type="NCBI Taxonomy" id="412755"/>
    <lineage>
        <taxon>unclassified sequences</taxon>
        <taxon>metagenomes</taxon>
        <taxon>ecological metagenomes</taxon>
    </lineage>
</organism>
<protein>
    <recommendedName>
        <fullName evidence="1">4Fe-4S ferredoxin-type domain-containing protein</fullName>
    </recommendedName>
</protein>
<feature type="domain" description="4Fe-4S ferredoxin-type" evidence="1">
    <location>
        <begin position="178"/>
        <end position="207"/>
    </location>
</feature>
<name>A0A0F9H794_9ZZZZ</name>
<dbReference type="PROSITE" id="PS51379">
    <property type="entry name" value="4FE4S_FER_2"/>
    <property type="match status" value="1"/>
</dbReference>
<dbReference type="PANTHER" id="PTHR42827:SF1">
    <property type="entry name" value="IRON-SULFUR CLUSTER-BINDING PROTEIN"/>
    <property type="match status" value="1"/>
</dbReference>
<accession>A0A0F9H794</accession>
<sequence>MVYKLELKVLKKEVKQMSIDLGATLVGIGSQERLKDAPPSGNMDYCLPGAESCIIWAYPNSIDALENFFSKKDRMGVKYLKYYAYSTAWKAAEKIADFIENNSDYKAHPVIPNYKYRMVEGRRFDQIQDDKGHPDFSLRYGAVAAGLGHLGWSGNVVTKDFGGSCYLGGVLTTAPLEPDPMTKENYCNRCKVCVKACTAGFFHETEEEGAFPVVIGGYKQTYAKREITARCGFTCMGFIGVSEDGTWGTWAANHISTKNDSDKVWRDPDYRRELWQKFLISKSTPQKLRKNAATIIASYREGFLAENAGFHSLTDMNPRCGNCSYICVKDHKKRLDLLKMLKISGKVYIDDEGREYVEKLDENGEKIVYYPPTQKEFFKD</sequence>
<reference evidence="2" key="1">
    <citation type="journal article" date="2015" name="Nature">
        <title>Complex archaea that bridge the gap between prokaryotes and eukaryotes.</title>
        <authorList>
            <person name="Spang A."/>
            <person name="Saw J.H."/>
            <person name="Jorgensen S.L."/>
            <person name="Zaremba-Niedzwiedzka K."/>
            <person name="Martijn J."/>
            <person name="Lind A.E."/>
            <person name="van Eijk R."/>
            <person name="Schleper C."/>
            <person name="Guy L."/>
            <person name="Ettema T.J."/>
        </authorList>
    </citation>
    <scope>NUCLEOTIDE SEQUENCE</scope>
</reference>
<dbReference type="EMBL" id="LAZR01015889">
    <property type="protein sequence ID" value="KKM06910.1"/>
    <property type="molecule type" value="Genomic_DNA"/>
</dbReference>
<dbReference type="InterPro" id="IPR017896">
    <property type="entry name" value="4Fe4S_Fe-S-bd"/>
</dbReference>